<keyword evidence="1" id="KW-0472">Membrane</keyword>
<organism evidence="2">
    <name type="scientific">Harvfovirus sp</name>
    <dbReference type="NCBI Taxonomy" id="2487768"/>
    <lineage>
        <taxon>Viruses</taxon>
        <taxon>Varidnaviria</taxon>
        <taxon>Bamfordvirae</taxon>
        <taxon>Nucleocytoviricota</taxon>
        <taxon>Megaviricetes</taxon>
        <taxon>Imitervirales</taxon>
        <taxon>Mimiviridae</taxon>
        <taxon>Klosneuvirinae</taxon>
    </lineage>
</organism>
<protein>
    <submittedName>
        <fullName evidence="2">Uncharacterized protein</fullName>
    </submittedName>
</protein>
<dbReference type="EMBL" id="MK072243">
    <property type="protein sequence ID" value="AYV80423.1"/>
    <property type="molecule type" value="Genomic_DNA"/>
</dbReference>
<gene>
    <name evidence="2" type="ORF">Harvfovirus1_48</name>
</gene>
<evidence type="ECO:0000256" key="1">
    <source>
        <dbReference type="SAM" id="Phobius"/>
    </source>
</evidence>
<feature type="transmembrane region" description="Helical" evidence="1">
    <location>
        <begin position="12"/>
        <end position="39"/>
    </location>
</feature>
<feature type="transmembrane region" description="Helical" evidence="1">
    <location>
        <begin position="140"/>
        <end position="164"/>
    </location>
</feature>
<name>A0A3G5A3L7_9VIRU</name>
<accession>A0A3G5A3L7</accession>
<reference evidence="2" key="1">
    <citation type="submission" date="2018-10" db="EMBL/GenBank/DDBJ databases">
        <title>Hidden diversity of soil giant viruses.</title>
        <authorList>
            <person name="Schulz F."/>
            <person name="Alteio L."/>
            <person name="Goudeau D."/>
            <person name="Ryan E.M."/>
            <person name="Malmstrom R.R."/>
            <person name="Blanchard J."/>
            <person name="Woyke T."/>
        </authorList>
    </citation>
    <scope>NUCLEOTIDE SEQUENCE</scope>
    <source>
        <strain evidence="2">HAV1</strain>
    </source>
</reference>
<keyword evidence="1" id="KW-1133">Transmembrane helix</keyword>
<evidence type="ECO:0000313" key="2">
    <source>
        <dbReference type="EMBL" id="AYV80423.1"/>
    </source>
</evidence>
<keyword evidence="1" id="KW-0812">Transmembrane</keyword>
<proteinExistence type="predicted"/>
<sequence length="177" mass="19649">MIPPEEKKRSCCSGSCCGCVFGIISITILFAAGALLTWYTWPPYNEPYNEVCAYGKPNTAGECVCGNYYAKDNNKMCTIQLKSWLSASLLQTFFGIGGAGFFYLKNYVLFGIEAGLLVITFLLIVTTCMDKSGGTERPTIRTFAILGSFAVFLMWLITTILMWMHNYDDNLGYHLVG</sequence>
<feature type="transmembrane region" description="Helical" evidence="1">
    <location>
        <begin position="107"/>
        <end position="128"/>
    </location>
</feature>